<evidence type="ECO:0000313" key="2">
    <source>
        <dbReference type="EMBL" id="JAD66396.1"/>
    </source>
</evidence>
<protein>
    <recommendedName>
        <fullName evidence="1">F-box domain-containing protein</fullName>
    </recommendedName>
</protein>
<dbReference type="EMBL" id="GBRH01231499">
    <property type="protein sequence ID" value="JAD66396.1"/>
    <property type="molecule type" value="Transcribed_RNA"/>
</dbReference>
<proteinExistence type="predicted"/>
<dbReference type="SUPFAM" id="SSF81383">
    <property type="entry name" value="F-box domain"/>
    <property type="match status" value="1"/>
</dbReference>
<evidence type="ECO:0000259" key="1">
    <source>
        <dbReference type="Pfam" id="PF00646"/>
    </source>
</evidence>
<dbReference type="AlphaFoldDB" id="A0A0A9BSV5"/>
<dbReference type="Gene3D" id="3.80.10.10">
    <property type="entry name" value="Ribonuclease Inhibitor"/>
    <property type="match status" value="1"/>
</dbReference>
<reference evidence="2" key="2">
    <citation type="journal article" date="2015" name="Data Brief">
        <title>Shoot transcriptome of the giant reed, Arundo donax.</title>
        <authorList>
            <person name="Barrero R.A."/>
            <person name="Guerrero F.D."/>
            <person name="Moolhuijzen P."/>
            <person name="Goolsby J.A."/>
            <person name="Tidwell J."/>
            <person name="Bellgard S.E."/>
            <person name="Bellgard M.I."/>
        </authorList>
    </citation>
    <scope>NUCLEOTIDE SEQUENCE</scope>
    <source>
        <tissue evidence="2">Shoot tissue taken approximately 20 cm above the soil surface</tissue>
    </source>
</reference>
<feature type="domain" description="F-box" evidence="1">
    <location>
        <begin position="26"/>
        <end position="62"/>
    </location>
</feature>
<dbReference type="SUPFAM" id="SSF52047">
    <property type="entry name" value="RNI-like"/>
    <property type="match status" value="1"/>
</dbReference>
<dbReference type="InterPro" id="IPR053781">
    <property type="entry name" value="F-box_AtFBL13-like"/>
</dbReference>
<dbReference type="InterPro" id="IPR032675">
    <property type="entry name" value="LRR_dom_sf"/>
</dbReference>
<dbReference type="Pfam" id="PF00646">
    <property type="entry name" value="F-box"/>
    <property type="match status" value="1"/>
</dbReference>
<name>A0A0A9BSV5_ARUDO</name>
<dbReference type="PANTHER" id="PTHR34223">
    <property type="entry name" value="OS11G0201299 PROTEIN"/>
    <property type="match status" value="1"/>
</dbReference>
<accession>A0A0A9BSV5</accession>
<sequence length="409" mass="45449">MPPGGSKPTAKNASPPGATIHGVDWISALPDAVLQHALGFLPAREAVRTSVLAGRWRHLWRFLPHLRVTDAEALGSAKKLKAMVSQLLLLRDSGLALDECVFNLPGFEGADTLKVDRWIRHALLLRARVLCLSTQESIVLKDRRLVSQYLRTLHLSGVELFYDILDFSSCPALVDLEITSSFTYTHEIRSPSSKCMSIVNCSFLGSSVRIRISAPSLIWLKLEYCDGLTPFLENMPSLETASMRFGCENEDLCEEDCSADCCGECFRCHDDGVRIDGCVLLGGLSNATNLNFRASFGMFTFKKDLARCPTFHKLKNLCLTDWCLAGDLHALLGFLQHTPNLEKLNLQLCQKEKCALETGGSNAIEQSFSLGQLKIVEIKCEKIDERVQKTLKILSKIGICLEQFNIQKI</sequence>
<dbReference type="CDD" id="cd22160">
    <property type="entry name" value="F-box_AtFBL13-like"/>
    <property type="match status" value="1"/>
</dbReference>
<dbReference type="InterPro" id="IPR053197">
    <property type="entry name" value="F-box_SCFL_complex_component"/>
</dbReference>
<dbReference type="InterPro" id="IPR036047">
    <property type="entry name" value="F-box-like_dom_sf"/>
</dbReference>
<organism evidence="2">
    <name type="scientific">Arundo donax</name>
    <name type="common">Giant reed</name>
    <name type="synonym">Donax arundinaceus</name>
    <dbReference type="NCBI Taxonomy" id="35708"/>
    <lineage>
        <taxon>Eukaryota</taxon>
        <taxon>Viridiplantae</taxon>
        <taxon>Streptophyta</taxon>
        <taxon>Embryophyta</taxon>
        <taxon>Tracheophyta</taxon>
        <taxon>Spermatophyta</taxon>
        <taxon>Magnoliopsida</taxon>
        <taxon>Liliopsida</taxon>
        <taxon>Poales</taxon>
        <taxon>Poaceae</taxon>
        <taxon>PACMAD clade</taxon>
        <taxon>Arundinoideae</taxon>
        <taxon>Arundineae</taxon>
        <taxon>Arundo</taxon>
    </lineage>
</organism>
<reference evidence="2" key="1">
    <citation type="submission" date="2014-09" db="EMBL/GenBank/DDBJ databases">
        <authorList>
            <person name="Magalhaes I.L.F."/>
            <person name="Oliveira U."/>
            <person name="Santos F.R."/>
            <person name="Vidigal T.H.D.A."/>
            <person name="Brescovit A.D."/>
            <person name="Santos A.J."/>
        </authorList>
    </citation>
    <scope>NUCLEOTIDE SEQUENCE</scope>
    <source>
        <tissue evidence="2">Shoot tissue taken approximately 20 cm above the soil surface</tissue>
    </source>
</reference>
<dbReference type="InterPro" id="IPR001810">
    <property type="entry name" value="F-box_dom"/>
</dbReference>
<dbReference type="PANTHER" id="PTHR34223:SF51">
    <property type="entry name" value="OS06G0556300 PROTEIN"/>
    <property type="match status" value="1"/>
</dbReference>